<accession>A0A0C3LB54</accession>
<dbReference type="Proteomes" id="UP000054248">
    <property type="component" value="Unassembled WGS sequence"/>
</dbReference>
<dbReference type="HOGENOM" id="CLU_085417_1_0_1"/>
<proteinExistence type="predicted"/>
<keyword evidence="2" id="KW-1185">Reference proteome</keyword>
<reference evidence="2" key="2">
    <citation type="submission" date="2015-01" db="EMBL/GenBank/DDBJ databases">
        <title>Evolutionary Origins and Diversification of the Mycorrhizal Mutualists.</title>
        <authorList>
            <consortium name="DOE Joint Genome Institute"/>
            <consortium name="Mycorrhizal Genomics Consortium"/>
            <person name="Kohler A."/>
            <person name="Kuo A."/>
            <person name="Nagy L.G."/>
            <person name="Floudas D."/>
            <person name="Copeland A."/>
            <person name="Barry K.W."/>
            <person name="Cichocki N."/>
            <person name="Veneault-Fourrey C."/>
            <person name="LaButti K."/>
            <person name="Lindquist E.A."/>
            <person name="Lipzen A."/>
            <person name="Lundell T."/>
            <person name="Morin E."/>
            <person name="Murat C."/>
            <person name="Riley R."/>
            <person name="Ohm R."/>
            <person name="Sun H."/>
            <person name="Tunlid A."/>
            <person name="Henrissat B."/>
            <person name="Grigoriev I.V."/>
            <person name="Hibbett D.S."/>
            <person name="Martin F."/>
        </authorList>
    </citation>
    <scope>NUCLEOTIDE SEQUENCE [LARGE SCALE GENOMIC DNA]</scope>
    <source>
        <strain evidence="2">MUT 4182</strain>
    </source>
</reference>
<reference evidence="1 2" key="1">
    <citation type="submission" date="2014-04" db="EMBL/GenBank/DDBJ databases">
        <authorList>
            <consortium name="DOE Joint Genome Institute"/>
            <person name="Kuo A."/>
            <person name="Girlanda M."/>
            <person name="Perotto S."/>
            <person name="Kohler A."/>
            <person name="Nagy L.G."/>
            <person name="Floudas D."/>
            <person name="Copeland A."/>
            <person name="Barry K.W."/>
            <person name="Cichocki N."/>
            <person name="Veneault-Fourrey C."/>
            <person name="LaButti K."/>
            <person name="Lindquist E.A."/>
            <person name="Lipzen A."/>
            <person name="Lundell T."/>
            <person name="Morin E."/>
            <person name="Murat C."/>
            <person name="Sun H."/>
            <person name="Tunlid A."/>
            <person name="Henrissat B."/>
            <person name="Grigoriev I.V."/>
            <person name="Hibbett D.S."/>
            <person name="Martin F."/>
            <person name="Nordberg H.P."/>
            <person name="Cantor M.N."/>
            <person name="Hua S.X."/>
        </authorList>
    </citation>
    <scope>NUCLEOTIDE SEQUENCE [LARGE SCALE GENOMIC DNA]</scope>
    <source>
        <strain evidence="1 2">MUT 4182</strain>
    </source>
</reference>
<dbReference type="PANTHER" id="PTHR37852:SF1">
    <property type="entry name" value="HIG1 DOMAIN-CONTAINING PROTEIN"/>
    <property type="match status" value="1"/>
</dbReference>
<dbReference type="OrthoDB" id="5584028at2759"/>
<sequence length="188" mass="19930">MPEATVKDEEPVNSTQPSQLKIGTDVYTIPVTASLAGGLLGFIRGSRMSSLRFLAENAHRAPTTVRGWYFYNKTKNYRVLLGGFKGGGQEALRLGAVGCGWVAFEEGWKAISTQVLGVPQLSAAKEVVAGGGTASAICVIYRLPRRTAVQTIGLGLAVGAAVSLLRKGKELLVERRGKDDEGHADKTG</sequence>
<name>A0A0C3LB54_9AGAM</name>
<gene>
    <name evidence="1" type="ORF">M407DRAFT_241984</name>
</gene>
<protein>
    <submittedName>
        <fullName evidence="1">Uncharacterized protein</fullName>
    </submittedName>
</protein>
<evidence type="ECO:0000313" key="1">
    <source>
        <dbReference type="EMBL" id="KIO31108.1"/>
    </source>
</evidence>
<dbReference type="AlphaFoldDB" id="A0A0C3LB54"/>
<organism evidence="1 2">
    <name type="scientific">Tulasnella calospora MUT 4182</name>
    <dbReference type="NCBI Taxonomy" id="1051891"/>
    <lineage>
        <taxon>Eukaryota</taxon>
        <taxon>Fungi</taxon>
        <taxon>Dikarya</taxon>
        <taxon>Basidiomycota</taxon>
        <taxon>Agaricomycotina</taxon>
        <taxon>Agaricomycetes</taxon>
        <taxon>Cantharellales</taxon>
        <taxon>Tulasnellaceae</taxon>
        <taxon>Tulasnella</taxon>
    </lineage>
</organism>
<evidence type="ECO:0000313" key="2">
    <source>
        <dbReference type="Proteomes" id="UP000054248"/>
    </source>
</evidence>
<dbReference type="STRING" id="1051891.A0A0C3LB54"/>
<dbReference type="EMBL" id="KN822966">
    <property type="protein sequence ID" value="KIO31108.1"/>
    <property type="molecule type" value="Genomic_DNA"/>
</dbReference>
<dbReference type="PANTHER" id="PTHR37852">
    <property type="entry name" value="YALI0B21208P"/>
    <property type="match status" value="1"/>
</dbReference>